<keyword evidence="1" id="KW-0812">Transmembrane</keyword>
<organism evidence="2 3">
    <name type="scientific">Rugamonas apoptosis</name>
    <dbReference type="NCBI Taxonomy" id="2758570"/>
    <lineage>
        <taxon>Bacteria</taxon>
        <taxon>Pseudomonadati</taxon>
        <taxon>Pseudomonadota</taxon>
        <taxon>Betaproteobacteria</taxon>
        <taxon>Burkholderiales</taxon>
        <taxon>Oxalobacteraceae</taxon>
        <taxon>Telluria group</taxon>
        <taxon>Rugamonas</taxon>
    </lineage>
</organism>
<dbReference type="EMBL" id="JACEZU010000003">
    <property type="protein sequence ID" value="MBA5687233.1"/>
    <property type="molecule type" value="Genomic_DNA"/>
</dbReference>
<dbReference type="Proteomes" id="UP000573499">
    <property type="component" value="Unassembled WGS sequence"/>
</dbReference>
<keyword evidence="1" id="KW-1133">Transmembrane helix</keyword>
<gene>
    <name evidence="2" type="ORF">H3H39_09280</name>
</gene>
<dbReference type="RefSeq" id="WP_182153047.1">
    <property type="nucleotide sequence ID" value="NZ_JACEZU010000003.1"/>
</dbReference>
<sequence length="117" mass="12879">MTNFRKAFFLAMVFAAISGGVALLYAVPSWIGSWQRLLLWIASLGCFGFLLGGIYAFDPQSDLKIKPSSFGRISFGIIASLLLSILWRWPFEGVLLAGLIGAVLGYFGMAWAKYVDF</sequence>
<protein>
    <submittedName>
        <fullName evidence="2">Uncharacterized protein</fullName>
    </submittedName>
</protein>
<evidence type="ECO:0000313" key="3">
    <source>
        <dbReference type="Proteomes" id="UP000573499"/>
    </source>
</evidence>
<evidence type="ECO:0000256" key="1">
    <source>
        <dbReference type="SAM" id="Phobius"/>
    </source>
</evidence>
<evidence type="ECO:0000313" key="2">
    <source>
        <dbReference type="EMBL" id="MBA5687233.1"/>
    </source>
</evidence>
<proteinExistence type="predicted"/>
<reference evidence="2 3" key="1">
    <citation type="submission" date="2020-07" db="EMBL/GenBank/DDBJ databases">
        <title>Novel species isolated from subtropical streams in China.</title>
        <authorList>
            <person name="Lu H."/>
        </authorList>
    </citation>
    <scope>NUCLEOTIDE SEQUENCE [LARGE SCALE GENOMIC DNA]</scope>
    <source>
        <strain evidence="2 3">LX47W</strain>
    </source>
</reference>
<keyword evidence="1" id="KW-0472">Membrane</keyword>
<accession>A0A7W2F8U9</accession>
<feature type="transmembrane region" description="Helical" evidence="1">
    <location>
        <begin position="93"/>
        <end position="112"/>
    </location>
</feature>
<keyword evidence="3" id="KW-1185">Reference proteome</keyword>
<feature type="transmembrane region" description="Helical" evidence="1">
    <location>
        <begin position="37"/>
        <end position="57"/>
    </location>
</feature>
<feature type="transmembrane region" description="Helical" evidence="1">
    <location>
        <begin position="7"/>
        <end position="31"/>
    </location>
</feature>
<dbReference type="AlphaFoldDB" id="A0A7W2F8U9"/>
<name>A0A7W2F8U9_9BURK</name>
<comment type="caution">
    <text evidence="2">The sequence shown here is derived from an EMBL/GenBank/DDBJ whole genome shotgun (WGS) entry which is preliminary data.</text>
</comment>
<feature type="transmembrane region" description="Helical" evidence="1">
    <location>
        <begin position="69"/>
        <end position="87"/>
    </location>
</feature>